<proteinExistence type="predicted"/>
<dbReference type="Proteomes" id="UP001201262">
    <property type="component" value="Unassembled WGS sequence"/>
</dbReference>
<keyword evidence="2" id="KW-0812">Transmembrane</keyword>
<evidence type="ECO:0000313" key="3">
    <source>
        <dbReference type="EMBL" id="KAH8691973.1"/>
    </source>
</evidence>
<feature type="region of interest" description="Disordered" evidence="1">
    <location>
        <begin position="136"/>
        <end position="158"/>
    </location>
</feature>
<evidence type="ECO:0000256" key="1">
    <source>
        <dbReference type="SAM" id="MobiDB-lite"/>
    </source>
</evidence>
<comment type="caution">
    <text evidence="3">The sequence shown here is derived from an EMBL/GenBank/DDBJ whole genome shotgun (WGS) entry which is preliminary data.</text>
</comment>
<reference evidence="3" key="1">
    <citation type="submission" date="2021-12" db="EMBL/GenBank/DDBJ databases">
        <title>Convergent genome expansion in fungi linked to evolution of root-endophyte symbiosis.</title>
        <authorList>
            <consortium name="DOE Joint Genome Institute"/>
            <person name="Ke Y.-H."/>
            <person name="Bonito G."/>
            <person name="Liao H.-L."/>
            <person name="Looney B."/>
            <person name="Rojas-Flechas A."/>
            <person name="Nash J."/>
            <person name="Hameed K."/>
            <person name="Schadt C."/>
            <person name="Martin F."/>
            <person name="Crous P.W."/>
            <person name="Miettinen O."/>
            <person name="Magnuson J.K."/>
            <person name="Labbe J."/>
            <person name="Jacobson D."/>
            <person name="Doktycz M.J."/>
            <person name="Veneault-Fourrey C."/>
            <person name="Kuo A."/>
            <person name="Mondo S."/>
            <person name="Calhoun S."/>
            <person name="Riley R."/>
            <person name="Ohm R."/>
            <person name="LaButti K."/>
            <person name="Andreopoulos B."/>
            <person name="Pangilinan J."/>
            <person name="Nolan M."/>
            <person name="Tritt A."/>
            <person name="Clum A."/>
            <person name="Lipzen A."/>
            <person name="Daum C."/>
            <person name="Barry K."/>
            <person name="Grigoriev I.V."/>
            <person name="Vilgalys R."/>
        </authorList>
    </citation>
    <scope>NUCLEOTIDE SEQUENCE</scope>
    <source>
        <strain evidence="3">PMI_201</strain>
    </source>
</reference>
<organism evidence="3 4">
    <name type="scientific">Talaromyces proteolyticus</name>
    <dbReference type="NCBI Taxonomy" id="1131652"/>
    <lineage>
        <taxon>Eukaryota</taxon>
        <taxon>Fungi</taxon>
        <taxon>Dikarya</taxon>
        <taxon>Ascomycota</taxon>
        <taxon>Pezizomycotina</taxon>
        <taxon>Eurotiomycetes</taxon>
        <taxon>Eurotiomycetidae</taxon>
        <taxon>Eurotiales</taxon>
        <taxon>Trichocomaceae</taxon>
        <taxon>Talaromyces</taxon>
        <taxon>Talaromyces sect. Bacilispori</taxon>
    </lineage>
</organism>
<evidence type="ECO:0000256" key="2">
    <source>
        <dbReference type="SAM" id="Phobius"/>
    </source>
</evidence>
<feature type="transmembrane region" description="Helical" evidence="2">
    <location>
        <begin position="240"/>
        <end position="263"/>
    </location>
</feature>
<name>A0AAD4KJV8_9EURO</name>
<dbReference type="EMBL" id="JAJTJA010000011">
    <property type="protein sequence ID" value="KAH8691973.1"/>
    <property type="molecule type" value="Genomic_DNA"/>
</dbReference>
<dbReference type="AlphaFoldDB" id="A0AAD4KJV8"/>
<sequence length="269" mass="31904">MVNVTKIFRKVPDLKEVDELQDLEEYARRTMGLGLDLELSPVLRAVKTVIKRLGEVKKDSHYDGEDLAKVEGFIAKCSKAVWDIILENPDLRSRVARDIFNYKLPEERLPSRFELNEIMKIHRKVVHIPDEQLQWPPFEDHSETKRQRQCGSGKRKERQFHGMTLREYLDHTQHTSDEMGKWRVEAGKWLELYRKTEDYKETMTSKEKMRVEIDNRRKNEEPEILSLPKPALELRPWPDIYVASFCFYASFLVAGFVSSYVLYKTYFRS</sequence>
<accession>A0AAD4KJV8</accession>
<evidence type="ECO:0000313" key="4">
    <source>
        <dbReference type="Proteomes" id="UP001201262"/>
    </source>
</evidence>
<keyword evidence="2" id="KW-1133">Transmembrane helix</keyword>
<dbReference type="RefSeq" id="XP_046067970.1">
    <property type="nucleotide sequence ID" value="XM_046221472.1"/>
</dbReference>
<protein>
    <submittedName>
        <fullName evidence="3">Uncharacterized protein</fullName>
    </submittedName>
</protein>
<keyword evidence="2" id="KW-0472">Membrane</keyword>
<dbReference type="GeneID" id="70251759"/>
<gene>
    <name evidence="3" type="ORF">BGW36DRAFT_437708</name>
</gene>
<keyword evidence="4" id="KW-1185">Reference proteome</keyword>